<evidence type="ECO:0000313" key="2">
    <source>
        <dbReference type="EMBL" id="KKA20314.1"/>
    </source>
</evidence>
<evidence type="ECO:0000313" key="3">
    <source>
        <dbReference type="Proteomes" id="UP000053958"/>
    </source>
</evidence>
<dbReference type="EMBL" id="LASV01000273">
    <property type="protein sequence ID" value="KKA20314.1"/>
    <property type="molecule type" value="Genomic_DNA"/>
</dbReference>
<dbReference type="STRING" id="1408163.A0A0F4YPY5"/>
<name>A0A0F4YPY5_RASE3</name>
<feature type="compositionally biased region" description="Basic residues" evidence="1">
    <location>
        <begin position="381"/>
        <end position="393"/>
    </location>
</feature>
<dbReference type="AlphaFoldDB" id="A0A0F4YPY5"/>
<reference evidence="2 3" key="1">
    <citation type="submission" date="2015-04" db="EMBL/GenBank/DDBJ databases">
        <authorList>
            <person name="Heijne W.H."/>
            <person name="Fedorova N.D."/>
            <person name="Nierman W.C."/>
            <person name="Vollebregt A.W."/>
            <person name="Zhao Z."/>
            <person name="Wu L."/>
            <person name="Kumar M."/>
            <person name="Stam H."/>
            <person name="van den Berg M.A."/>
            <person name="Pel H.J."/>
        </authorList>
    </citation>
    <scope>NUCLEOTIDE SEQUENCE [LARGE SCALE GENOMIC DNA]</scope>
    <source>
        <strain evidence="2 3">CBS 393.64</strain>
    </source>
</reference>
<evidence type="ECO:0000256" key="1">
    <source>
        <dbReference type="SAM" id="MobiDB-lite"/>
    </source>
</evidence>
<keyword evidence="3" id="KW-1185">Reference proteome</keyword>
<proteinExistence type="predicted"/>
<dbReference type="OrthoDB" id="4185910at2759"/>
<comment type="caution">
    <text evidence="2">The sequence shown here is derived from an EMBL/GenBank/DDBJ whole genome shotgun (WGS) entry which is preliminary data.</text>
</comment>
<feature type="region of interest" description="Disordered" evidence="1">
    <location>
        <begin position="89"/>
        <end position="121"/>
    </location>
</feature>
<dbReference type="Proteomes" id="UP000053958">
    <property type="component" value="Unassembled WGS sequence"/>
</dbReference>
<protein>
    <submittedName>
        <fullName evidence="2">Uncharacterized protein</fullName>
    </submittedName>
</protein>
<feature type="compositionally biased region" description="Basic residues" evidence="1">
    <location>
        <begin position="338"/>
        <end position="360"/>
    </location>
</feature>
<feature type="compositionally biased region" description="Low complexity" evidence="1">
    <location>
        <begin position="90"/>
        <end position="104"/>
    </location>
</feature>
<gene>
    <name evidence="2" type="ORF">T310_5682</name>
</gene>
<dbReference type="RefSeq" id="XP_013326926.1">
    <property type="nucleotide sequence ID" value="XM_013471472.1"/>
</dbReference>
<feature type="region of interest" description="Disordered" evidence="1">
    <location>
        <begin position="242"/>
        <end position="419"/>
    </location>
</feature>
<feature type="region of interest" description="Disordered" evidence="1">
    <location>
        <begin position="180"/>
        <end position="228"/>
    </location>
</feature>
<accession>A0A0F4YPY5</accession>
<organism evidence="2 3">
    <name type="scientific">Rasamsonia emersonii (strain ATCC 16479 / CBS 393.64 / IMI 116815)</name>
    <dbReference type="NCBI Taxonomy" id="1408163"/>
    <lineage>
        <taxon>Eukaryota</taxon>
        <taxon>Fungi</taxon>
        <taxon>Dikarya</taxon>
        <taxon>Ascomycota</taxon>
        <taxon>Pezizomycotina</taxon>
        <taxon>Eurotiomycetes</taxon>
        <taxon>Eurotiomycetidae</taxon>
        <taxon>Eurotiales</taxon>
        <taxon>Trichocomaceae</taxon>
        <taxon>Rasamsonia</taxon>
    </lineage>
</organism>
<dbReference type="GeneID" id="25318022"/>
<sequence>MVFPTQPFTPHPTQPFPRFYVIRPDNTVVPLLAIDELPTWLQVGNWDWSDPSLFYGMVPASIYQVPRLGEYDVICQYCCSGLEALQRSISQHSDNPSQQPQPQSTDDRRSYPGASRDPSREFFPTIPGYQHYSVYAEPPFQANLRSQYAGFCLVDWRCPDTILYSSYSTSPWNSSFWSSSKQSGCVGPQKDQPGRSPPLNPEACDFKPPAKSKGAIDSPSSSSREDEFKANIFSPNSAWTSLSSGLNARPEPDEKPSVAPGINVRQPSPAEAPEKTKDAGPQSGRSLGDMVSSLKQVLGIDANPKAPQNVKENIPEGAENTVQVQGEVGQASRDTGHTHGHPSPKGRRYRRRRVRVRHQILMKETSTGEDGNARKGSSAAARRRRAGKMRRHHSEFDGGSRYRQVMQSPNWRENAGRAQ</sequence>